<accession>A0A3M5U345</accession>
<organism evidence="1 2">
    <name type="scientific">Pseudomonas syringae pv. avii</name>
    <dbReference type="NCBI Taxonomy" id="663959"/>
    <lineage>
        <taxon>Bacteria</taxon>
        <taxon>Pseudomonadati</taxon>
        <taxon>Pseudomonadota</taxon>
        <taxon>Gammaproteobacteria</taxon>
        <taxon>Pseudomonadales</taxon>
        <taxon>Pseudomonadaceae</taxon>
        <taxon>Pseudomonas</taxon>
        <taxon>Pseudomonas syringae</taxon>
    </lineage>
</organism>
<dbReference type="AlphaFoldDB" id="A0A3M5U345"/>
<comment type="caution">
    <text evidence="1">The sequence shown here is derived from an EMBL/GenBank/DDBJ whole genome shotgun (WGS) entry which is preliminary data.</text>
</comment>
<reference evidence="1 2" key="1">
    <citation type="submission" date="2018-08" db="EMBL/GenBank/DDBJ databases">
        <title>Recombination of ecologically and evolutionarily significant loci maintains genetic cohesion in the Pseudomonas syringae species complex.</title>
        <authorList>
            <person name="Dillon M."/>
            <person name="Thakur S."/>
            <person name="Almeida R.N.D."/>
            <person name="Weir B.S."/>
            <person name="Guttman D.S."/>
        </authorList>
    </citation>
    <scope>NUCLEOTIDE SEQUENCE [LARGE SCALE GENOMIC DNA]</scope>
    <source>
        <strain evidence="1 2">ICMP 14479</strain>
    </source>
</reference>
<evidence type="ECO:0000313" key="2">
    <source>
        <dbReference type="Proteomes" id="UP000280395"/>
    </source>
</evidence>
<dbReference type="Proteomes" id="UP000280395">
    <property type="component" value="Unassembled WGS sequence"/>
</dbReference>
<protein>
    <submittedName>
        <fullName evidence="1">Uncharacterized protein</fullName>
    </submittedName>
</protein>
<proteinExistence type="predicted"/>
<sequence>MGITGLLKTLAAGDHFRIVAGDDVALTQQSTPPRLAIRQISRRITARESPGVIEVLMVINRLFGR</sequence>
<evidence type="ECO:0000313" key="1">
    <source>
        <dbReference type="EMBL" id="RMU40289.1"/>
    </source>
</evidence>
<dbReference type="EMBL" id="RBUA01001584">
    <property type="protein sequence ID" value="RMU40289.1"/>
    <property type="molecule type" value="Genomic_DNA"/>
</dbReference>
<gene>
    <name evidence="1" type="ORF">ALP29_200797</name>
</gene>
<name>A0A3M5U345_PSESX</name>